<sequence length="208" mass="21882">MSLVRSSRWLPVAGWFLATATSIVLSWVALLPVLNAARPDVGALPDIDQVPAADIVAPLPVPSTSSRPEPGRTAEPGQTSSSPKGTKRPQHTKPATSPATEPPTSAPAVTTAPATTTEDGWTVTTGSDGVKTYVRSFSVEGGQAVIRMTSRGVVSLVTATPADGYAVEKTQTAPDDLAVYFNETNHSFIIRAIWWNDAPFTEVNEIGS</sequence>
<feature type="compositionally biased region" description="Low complexity" evidence="1">
    <location>
        <begin position="106"/>
        <end position="123"/>
    </location>
</feature>
<dbReference type="AlphaFoldDB" id="A0A0X3UPX1"/>
<proteinExistence type="predicted"/>
<dbReference type="Proteomes" id="UP000053244">
    <property type="component" value="Unassembled WGS sequence"/>
</dbReference>
<keyword evidence="3" id="KW-1185">Reference proteome</keyword>
<protein>
    <submittedName>
        <fullName evidence="2">DNA mismatch repair protein MutL</fullName>
    </submittedName>
</protein>
<name>A0A0X3UPX1_9ACTN</name>
<comment type="caution">
    <text evidence="2">The sequence shown here is derived from an EMBL/GenBank/DDBJ whole genome shotgun (WGS) entry which is preliminary data.</text>
</comment>
<evidence type="ECO:0000313" key="3">
    <source>
        <dbReference type="Proteomes" id="UP000053244"/>
    </source>
</evidence>
<evidence type="ECO:0000313" key="2">
    <source>
        <dbReference type="EMBL" id="KUL34564.1"/>
    </source>
</evidence>
<reference evidence="2 3" key="1">
    <citation type="submission" date="2015-10" db="EMBL/GenBank/DDBJ databases">
        <authorList>
            <person name="Gilbert D.G."/>
        </authorList>
    </citation>
    <scope>NUCLEOTIDE SEQUENCE [LARGE SCALE GENOMIC DNA]</scope>
    <source>
        <strain evidence="2 3">NRRL B-16712</strain>
    </source>
</reference>
<organism evidence="2 3">
    <name type="scientific">Actinoplanes awajinensis subsp. mycoplanecinus</name>
    <dbReference type="NCBI Taxonomy" id="135947"/>
    <lineage>
        <taxon>Bacteria</taxon>
        <taxon>Bacillati</taxon>
        <taxon>Actinomycetota</taxon>
        <taxon>Actinomycetes</taxon>
        <taxon>Micromonosporales</taxon>
        <taxon>Micromonosporaceae</taxon>
        <taxon>Actinoplanes</taxon>
    </lineage>
</organism>
<dbReference type="OrthoDB" id="3292578at2"/>
<dbReference type="RefSeq" id="WP_067690722.1">
    <property type="nucleotide sequence ID" value="NZ_LLZH01000121.1"/>
</dbReference>
<gene>
    <name evidence="2" type="ORF">ADL15_15955</name>
</gene>
<feature type="region of interest" description="Disordered" evidence="1">
    <location>
        <begin position="58"/>
        <end position="123"/>
    </location>
</feature>
<accession>A0A0X3UPX1</accession>
<evidence type="ECO:0000256" key="1">
    <source>
        <dbReference type="SAM" id="MobiDB-lite"/>
    </source>
</evidence>
<dbReference type="EMBL" id="LLZH01000121">
    <property type="protein sequence ID" value="KUL34564.1"/>
    <property type="molecule type" value="Genomic_DNA"/>
</dbReference>